<dbReference type="eggNOG" id="COG3425">
    <property type="taxonomic scope" value="Bacteria"/>
</dbReference>
<dbReference type="CDD" id="cd00827">
    <property type="entry name" value="init_cond_enzymes"/>
    <property type="match status" value="1"/>
</dbReference>
<reference evidence="7 8" key="1">
    <citation type="submission" date="2010-10" db="EMBL/GenBank/DDBJ databases">
        <authorList>
            <person name="Durkin A.S."/>
            <person name="Madupu R."/>
            <person name="Torralba M."/>
            <person name="Gillis M."/>
            <person name="Methe B."/>
            <person name="Sutton G."/>
            <person name="Nelson K.E."/>
        </authorList>
    </citation>
    <scope>NUCLEOTIDE SEQUENCE [LARGE SCALE GENOMIC DNA]</scope>
    <source>
        <strain evidence="7 8">ACS-139-V-Col8</strain>
    </source>
</reference>
<dbReference type="InterPro" id="IPR013528">
    <property type="entry name" value="HMG_CoA_synth_N"/>
</dbReference>
<feature type="binding site" evidence="4">
    <location>
        <position position="146"/>
    </location>
    <ligand>
        <name>(3S)-3-hydroxy-3-methylglutaryl-CoA</name>
        <dbReference type="ChEBI" id="CHEBI:43074"/>
    </ligand>
</feature>
<dbReference type="GO" id="GO:0004421">
    <property type="term" value="F:hydroxymethylglutaryl-CoA synthase activity"/>
    <property type="evidence" value="ECO:0007669"/>
    <property type="project" value="UniProtKB-EC"/>
</dbReference>
<dbReference type="InterPro" id="IPR011554">
    <property type="entry name" value="HMG_CoA_synthase_prok"/>
</dbReference>
<feature type="active site" description="Acyl-thioester intermediate" evidence="3">
    <location>
        <position position="114"/>
    </location>
</feature>
<dbReference type="AlphaFoldDB" id="E4KP77"/>
<keyword evidence="8" id="KW-1185">Reference proteome</keyword>
<dbReference type="PANTHER" id="PTHR43323">
    <property type="entry name" value="3-HYDROXY-3-METHYLGLUTARYL COENZYME A SYNTHASE"/>
    <property type="match status" value="1"/>
</dbReference>
<dbReference type="EC" id="2.3.3.10" evidence="7"/>
<evidence type="ECO:0000256" key="3">
    <source>
        <dbReference type="PIRSR" id="PIRSR611554-1"/>
    </source>
</evidence>
<dbReference type="RefSeq" id="WP_006418562.1">
    <property type="nucleotide sequence ID" value="NZ_AENN01000015.1"/>
</dbReference>
<dbReference type="STRING" id="908337.HMPREF9257_1364"/>
<dbReference type="Pfam" id="PF01154">
    <property type="entry name" value="HMG_CoA_synt_N"/>
    <property type="match status" value="1"/>
</dbReference>
<feature type="binding site" evidence="4">
    <location>
        <position position="278"/>
    </location>
    <ligand>
        <name>(3S)-3-hydroxy-3-methylglutaryl-CoA</name>
        <dbReference type="ChEBI" id="CHEBI:43074"/>
    </ligand>
</feature>
<proteinExistence type="inferred from homology"/>
<keyword evidence="2 7" id="KW-0808">Transferase</keyword>
<feature type="domain" description="Hydroxymethylglutaryl-coenzyme A synthase C-terminal" evidence="6">
    <location>
        <begin position="260"/>
        <end position="358"/>
    </location>
</feature>
<evidence type="ECO:0000259" key="6">
    <source>
        <dbReference type="Pfam" id="PF08540"/>
    </source>
</evidence>
<sequence length="391" mass="43989">MKKTIVGIDKIGFYVPQQYLAMEDLSDARHVALEKFTVGIGQDKMAVPEIYEDIVTMGANAAEQILSDQDKQDIDQIIFATESSFDLSKSAASYIHDLLEIQPFARSFEMKQACYSATAALQMAKDYVLLHPEAKVLVISSDISRYGLDSSGEVTQGAGALAFLVKAQPTILAIDDTNLAMTKSHYDFWRPIYMDKALVKGQYSTGIFLEFYQALLAEFQQRYPGVVEQSKAFLFHMPFTKIAQKALKLAQGMVSLDRVQEWTSHLETATLINRQVGNIYTGSLYMSLLSLLINDEKLDAGDKIAMFSYGSGAVAELFILEIQANFDMQVDSNLIIKMLENRKALSIADYERIYQTRLPQDGSDFLGKPEANYHGFYIKDIHNHQRTYGYQ</sequence>
<evidence type="ECO:0000313" key="8">
    <source>
        <dbReference type="Proteomes" id="UP000005990"/>
    </source>
</evidence>
<dbReference type="Pfam" id="PF08540">
    <property type="entry name" value="HMG_CoA_synt_C"/>
    <property type="match status" value="1"/>
</dbReference>
<dbReference type="GO" id="GO:0006084">
    <property type="term" value="P:acetyl-CoA metabolic process"/>
    <property type="evidence" value="ECO:0007669"/>
    <property type="project" value="InterPro"/>
</dbReference>
<name>E4KP77_9LACT</name>
<dbReference type="Proteomes" id="UP000005990">
    <property type="component" value="Unassembled WGS sequence"/>
</dbReference>
<keyword evidence="7" id="KW-0012">Acyltransferase</keyword>
<dbReference type="InterPro" id="IPR016039">
    <property type="entry name" value="Thiolase-like"/>
</dbReference>
<protein>
    <submittedName>
        <fullName evidence="7">Hydroxymethylglutaryl-CoA synthase</fullName>
        <ecNumber evidence="7">2.3.3.10</ecNumber>
    </submittedName>
</protein>
<accession>E4KP77</accession>
<feature type="active site" description="Proton donor/acceptor" evidence="3">
    <location>
        <position position="82"/>
    </location>
</feature>
<dbReference type="SUPFAM" id="SSF53901">
    <property type="entry name" value="Thiolase-like"/>
    <property type="match status" value="2"/>
</dbReference>
<dbReference type="Gene3D" id="3.40.47.10">
    <property type="match status" value="2"/>
</dbReference>
<evidence type="ECO:0000256" key="2">
    <source>
        <dbReference type="ARBA" id="ARBA00022679"/>
    </source>
</evidence>
<evidence type="ECO:0000259" key="5">
    <source>
        <dbReference type="Pfam" id="PF01154"/>
    </source>
</evidence>
<feature type="domain" description="Hydroxymethylglutaryl-coenzyme A synthase N-terminal" evidence="5">
    <location>
        <begin position="6"/>
        <end position="166"/>
    </location>
</feature>
<evidence type="ECO:0000256" key="4">
    <source>
        <dbReference type="PIRSR" id="PIRSR611554-2"/>
    </source>
</evidence>
<evidence type="ECO:0000313" key="7">
    <source>
        <dbReference type="EMBL" id="EFR31359.1"/>
    </source>
</evidence>
<gene>
    <name evidence="7" type="ORF">HMPREF9257_1364</name>
</gene>
<organism evidence="7 8">
    <name type="scientific">Eremococcus coleocola ACS-139-V-Col8</name>
    <dbReference type="NCBI Taxonomy" id="908337"/>
    <lineage>
        <taxon>Bacteria</taxon>
        <taxon>Bacillati</taxon>
        <taxon>Bacillota</taxon>
        <taxon>Bacilli</taxon>
        <taxon>Lactobacillales</taxon>
        <taxon>Aerococcaceae</taxon>
        <taxon>Eremococcus</taxon>
    </lineage>
</organism>
<dbReference type="NCBIfam" id="TIGR01835">
    <property type="entry name" value="HMG-CoA-S_prok"/>
    <property type="match status" value="1"/>
</dbReference>
<feature type="active site" description="Proton donor/acceptor" evidence="3">
    <location>
        <position position="236"/>
    </location>
</feature>
<comment type="similarity">
    <text evidence="1">Belongs to the thiolase-like superfamily. HMG-CoA synthase family.</text>
</comment>
<dbReference type="EMBL" id="AENN01000015">
    <property type="protein sequence ID" value="EFR31359.1"/>
    <property type="molecule type" value="Genomic_DNA"/>
</dbReference>
<dbReference type="PANTHER" id="PTHR43323:SF2">
    <property type="entry name" value="HYDROXYMETHYLGLUTARYL-COA SYNTHASE"/>
    <property type="match status" value="1"/>
</dbReference>
<feature type="binding site" evidence="4">
    <location>
        <position position="245"/>
    </location>
    <ligand>
        <name>(3S)-3-hydroxy-3-methylglutaryl-CoA</name>
        <dbReference type="ChEBI" id="CHEBI:43074"/>
    </ligand>
</feature>
<dbReference type="InterPro" id="IPR013746">
    <property type="entry name" value="HMG_CoA_synt_C_dom"/>
</dbReference>
<evidence type="ECO:0000256" key="1">
    <source>
        <dbReference type="ARBA" id="ARBA00007061"/>
    </source>
</evidence>
<dbReference type="OrthoDB" id="9769523at2"/>
<comment type="caution">
    <text evidence="7">The sequence shown here is derived from an EMBL/GenBank/DDBJ whole genome shotgun (WGS) entry which is preliminary data.</text>
</comment>